<organism evidence="1">
    <name type="scientific">Pseudoalteromonas luteoviolacea</name>
    <dbReference type="NCBI Taxonomy" id="43657"/>
    <lineage>
        <taxon>Bacteria</taxon>
        <taxon>Pseudomonadati</taxon>
        <taxon>Pseudomonadota</taxon>
        <taxon>Gammaproteobacteria</taxon>
        <taxon>Alteromonadales</taxon>
        <taxon>Pseudoalteromonadaceae</taxon>
        <taxon>Pseudoalteromonas</taxon>
    </lineage>
</organism>
<proteinExistence type="predicted"/>
<keyword evidence="1" id="KW-0378">Hydrolase</keyword>
<protein>
    <submittedName>
        <fullName evidence="1">Putative ATPase subunit of ATP-dependent protease</fullName>
    </submittedName>
</protein>
<dbReference type="GO" id="GO:0006508">
    <property type="term" value="P:proteolysis"/>
    <property type="evidence" value="ECO:0007669"/>
    <property type="project" value="UniProtKB-KW"/>
</dbReference>
<dbReference type="Gene3D" id="1.10.1780.10">
    <property type="entry name" value="Clp, N-terminal domain"/>
    <property type="match status" value="1"/>
</dbReference>
<keyword evidence="1" id="KW-0645">Protease</keyword>
<dbReference type="SUPFAM" id="SSF81923">
    <property type="entry name" value="Double Clp-N motif"/>
    <property type="match status" value="1"/>
</dbReference>
<evidence type="ECO:0000313" key="1">
    <source>
        <dbReference type="EMBL" id="AHX39914.1"/>
    </source>
</evidence>
<dbReference type="AlphaFoldDB" id="A0A023PZ80"/>
<name>A0A023PZ80_9GAMM</name>
<dbReference type="InterPro" id="IPR036628">
    <property type="entry name" value="Clp_N_dom_sf"/>
</dbReference>
<accession>A0A023PZ80</accession>
<dbReference type="GO" id="GO:0008233">
    <property type="term" value="F:peptidase activity"/>
    <property type="evidence" value="ECO:0007669"/>
    <property type="project" value="UniProtKB-KW"/>
</dbReference>
<sequence>MDATGIKQLIDKLNAHTASALEAAAGFAASRQHYEVLPEHLLLKLMEDHHEGDVAKILPFLKLTKILCGTKRSALLINKTQPIRANLCFPVVYMNY</sequence>
<reference evidence="1" key="1">
    <citation type="journal article" date="2014" name="Science">
        <title>Marine tubeworm metamorphosis induced by arrays of bacterial phage tail-like structures.</title>
        <authorList>
            <person name="Shikuma N.J."/>
            <person name="Pilhofer M."/>
            <person name="Weiss G.L."/>
            <person name="Hadfield M.G."/>
            <person name="Jensen G.J."/>
            <person name="Newman D.K."/>
        </authorList>
    </citation>
    <scope>NUCLEOTIDE SEQUENCE</scope>
    <source>
        <strain evidence="1">HI1</strain>
    </source>
</reference>
<dbReference type="EMBL" id="KF724688">
    <property type="protein sequence ID" value="AHX39914.1"/>
    <property type="molecule type" value="Genomic_DNA"/>
</dbReference>